<dbReference type="InterPro" id="IPR002523">
    <property type="entry name" value="MgTranspt_CorA/ZnTranspt_ZntB"/>
</dbReference>
<evidence type="ECO:0000256" key="8">
    <source>
        <dbReference type="ARBA" id="ARBA00023065"/>
    </source>
</evidence>
<protein>
    <submittedName>
        <fullName evidence="13">Metal transporter</fullName>
    </submittedName>
</protein>
<keyword evidence="3" id="KW-0813">Transport</keyword>
<evidence type="ECO:0000256" key="1">
    <source>
        <dbReference type="ARBA" id="ARBA00004651"/>
    </source>
</evidence>
<feature type="transmembrane region" description="Helical" evidence="12">
    <location>
        <begin position="296"/>
        <end position="316"/>
    </location>
</feature>
<keyword evidence="9 12" id="KW-0472">Membrane</keyword>
<evidence type="ECO:0000256" key="4">
    <source>
        <dbReference type="ARBA" id="ARBA00022475"/>
    </source>
</evidence>
<dbReference type="SUPFAM" id="SSF143865">
    <property type="entry name" value="CorA soluble domain-like"/>
    <property type="match status" value="1"/>
</dbReference>
<gene>
    <name evidence="13" type="ORF">CWI75_07290</name>
</gene>
<reference evidence="14" key="1">
    <citation type="submission" date="2017-11" db="EMBL/GenBank/DDBJ databases">
        <title>The draft genome sequence of Chromatocurvus sp. F02.</title>
        <authorList>
            <person name="Du Z.-J."/>
            <person name="Chang Y.-Q."/>
        </authorList>
    </citation>
    <scope>NUCLEOTIDE SEQUENCE [LARGE SCALE GENOMIC DNA]</scope>
    <source>
        <strain evidence="14">F02</strain>
    </source>
</reference>
<evidence type="ECO:0000256" key="5">
    <source>
        <dbReference type="ARBA" id="ARBA00022692"/>
    </source>
</evidence>
<evidence type="ECO:0000256" key="6">
    <source>
        <dbReference type="ARBA" id="ARBA00022842"/>
    </source>
</evidence>
<comment type="function">
    <text evidence="11">Mediates influx of magnesium ions. Alternates between open and closed states. Activated by low cytoplasmic Mg(2+) levels. Inactive when cytoplasmic Mg(2+) levels are high.</text>
</comment>
<comment type="subcellular location">
    <subcellularLocation>
        <location evidence="1">Cell membrane</location>
        <topology evidence="1">Multi-pass membrane protein</topology>
    </subcellularLocation>
</comment>
<sequence length="322" mass="37230">MMRAKLLSAKGHYQSGDETLVNQWHEQAGSTLWLDIEGELDEQTQALLLSLGCDPLSLFDSTRVRHPPKVEEFEHNTYILFRGISHFNDELELQPMPVGMWIGKSLLITAHPGKAVSVAHFWDAEEQQKLLVTPNILALRILHYVAGRYLDKLMEFEDTLARLEDSLLQDRTDTVMKELIVYRSRLRKLRRIFNYHQALAEQILHNGTVHLGSGKDTSLHTRRDLFDRCERLHTLCSMYYELCGDLVESHISITSHQLNNTMKILTIITAIFVPLGFLAGVYGMNFEYMPELQFRYSYFILLGVMATCAGTMLLLFRRLRWL</sequence>
<name>A0A2N5Y495_9GAMM</name>
<keyword evidence="8" id="KW-0406">Ion transport</keyword>
<dbReference type="OrthoDB" id="9803416at2"/>
<dbReference type="InterPro" id="IPR045863">
    <property type="entry name" value="CorA_TM1_TM2"/>
</dbReference>
<comment type="similarity">
    <text evidence="2">Belongs to the CorA metal ion transporter (MIT) (TC 1.A.35) family.</text>
</comment>
<dbReference type="PANTHER" id="PTHR46494:SF1">
    <property type="entry name" value="CORA FAMILY METAL ION TRANSPORTER (EUROFUNG)"/>
    <property type="match status" value="1"/>
</dbReference>
<evidence type="ECO:0000256" key="10">
    <source>
        <dbReference type="ARBA" id="ARBA00034269"/>
    </source>
</evidence>
<dbReference type="Gene3D" id="1.20.58.340">
    <property type="entry name" value="Magnesium transport protein CorA, transmembrane region"/>
    <property type="match status" value="2"/>
</dbReference>
<dbReference type="Pfam" id="PF01544">
    <property type="entry name" value="CorA"/>
    <property type="match status" value="1"/>
</dbReference>
<accession>A0A2N5Y495</accession>
<dbReference type="GO" id="GO:0000287">
    <property type="term" value="F:magnesium ion binding"/>
    <property type="evidence" value="ECO:0007669"/>
    <property type="project" value="TreeGrafter"/>
</dbReference>
<evidence type="ECO:0000256" key="11">
    <source>
        <dbReference type="ARBA" id="ARBA00045497"/>
    </source>
</evidence>
<evidence type="ECO:0000256" key="7">
    <source>
        <dbReference type="ARBA" id="ARBA00022989"/>
    </source>
</evidence>
<dbReference type="Gene3D" id="3.30.460.20">
    <property type="entry name" value="CorA soluble domain-like"/>
    <property type="match status" value="1"/>
</dbReference>
<dbReference type="PANTHER" id="PTHR46494">
    <property type="entry name" value="CORA FAMILY METAL ION TRANSPORTER (EUROFUNG)"/>
    <property type="match status" value="1"/>
</dbReference>
<dbReference type="SUPFAM" id="SSF144083">
    <property type="entry name" value="Magnesium transport protein CorA, transmembrane region"/>
    <property type="match status" value="1"/>
</dbReference>
<dbReference type="EMBL" id="PKLZ01000003">
    <property type="protein sequence ID" value="PLW83209.1"/>
    <property type="molecule type" value="Genomic_DNA"/>
</dbReference>
<dbReference type="FunFam" id="1.20.58.340:FF:000004">
    <property type="entry name" value="Magnesium transport protein CorA"/>
    <property type="match status" value="1"/>
</dbReference>
<evidence type="ECO:0000256" key="9">
    <source>
        <dbReference type="ARBA" id="ARBA00023136"/>
    </source>
</evidence>
<evidence type="ECO:0000256" key="3">
    <source>
        <dbReference type="ARBA" id="ARBA00022448"/>
    </source>
</evidence>
<proteinExistence type="inferred from homology"/>
<dbReference type="Proteomes" id="UP000234845">
    <property type="component" value="Unassembled WGS sequence"/>
</dbReference>
<feature type="transmembrane region" description="Helical" evidence="12">
    <location>
        <begin position="264"/>
        <end position="284"/>
    </location>
</feature>
<evidence type="ECO:0000256" key="2">
    <source>
        <dbReference type="ARBA" id="ARBA00009765"/>
    </source>
</evidence>
<keyword evidence="7 12" id="KW-1133">Transmembrane helix</keyword>
<keyword evidence="14" id="KW-1185">Reference proteome</keyword>
<dbReference type="GO" id="GO:0015095">
    <property type="term" value="F:magnesium ion transmembrane transporter activity"/>
    <property type="evidence" value="ECO:0007669"/>
    <property type="project" value="TreeGrafter"/>
</dbReference>
<dbReference type="GO" id="GO:0050897">
    <property type="term" value="F:cobalt ion binding"/>
    <property type="evidence" value="ECO:0007669"/>
    <property type="project" value="TreeGrafter"/>
</dbReference>
<evidence type="ECO:0000313" key="14">
    <source>
        <dbReference type="Proteomes" id="UP000234845"/>
    </source>
</evidence>
<keyword evidence="5 12" id="KW-0812">Transmembrane</keyword>
<evidence type="ECO:0000313" key="13">
    <source>
        <dbReference type="EMBL" id="PLW83209.1"/>
    </source>
</evidence>
<dbReference type="InterPro" id="IPR045861">
    <property type="entry name" value="CorA_cytoplasmic_dom"/>
</dbReference>
<organism evidence="13 14">
    <name type="scientific">Kineobactrum sediminis</name>
    <dbReference type="NCBI Taxonomy" id="1905677"/>
    <lineage>
        <taxon>Bacteria</taxon>
        <taxon>Pseudomonadati</taxon>
        <taxon>Pseudomonadota</taxon>
        <taxon>Gammaproteobacteria</taxon>
        <taxon>Cellvibrionales</taxon>
        <taxon>Halieaceae</taxon>
        <taxon>Kineobactrum</taxon>
    </lineage>
</organism>
<dbReference type="RefSeq" id="WP_101520810.1">
    <property type="nucleotide sequence ID" value="NZ_PKLZ01000003.1"/>
</dbReference>
<dbReference type="AlphaFoldDB" id="A0A2N5Y495"/>
<evidence type="ECO:0000256" key="12">
    <source>
        <dbReference type="SAM" id="Phobius"/>
    </source>
</evidence>
<dbReference type="CDD" id="cd12822">
    <property type="entry name" value="TmCorA-like"/>
    <property type="match status" value="1"/>
</dbReference>
<comment type="caution">
    <text evidence="13">The sequence shown here is derived from an EMBL/GenBank/DDBJ whole genome shotgun (WGS) entry which is preliminary data.</text>
</comment>
<dbReference type="GO" id="GO:0005886">
    <property type="term" value="C:plasma membrane"/>
    <property type="evidence" value="ECO:0007669"/>
    <property type="project" value="UniProtKB-SubCell"/>
</dbReference>
<comment type="catalytic activity">
    <reaction evidence="10">
        <text>Mg(2+)(in) = Mg(2+)(out)</text>
        <dbReference type="Rhea" id="RHEA:29827"/>
        <dbReference type="ChEBI" id="CHEBI:18420"/>
    </reaction>
</comment>
<keyword evidence="4" id="KW-1003">Cell membrane</keyword>
<keyword evidence="6" id="KW-0460">Magnesium</keyword>
<dbReference type="GO" id="GO:0015087">
    <property type="term" value="F:cobalt ion transmembrane transporter activity"/>
    <property type="evidence" value="ECO:0007669"/>
    <property type="project" value="TreeGrafter"/>
</dbReference>